<protein>
    <submittedName>
        <fullName evidence="3">Mobile element protein</fullName>
    </submittedName>
</protein>
<dbReference type="GO" id="GO:0004803">
    <property type="term" value="F:transposase activity"/>
    <property type="evidence" value="ECO:0007669"/>
    <property type="project" value="InterPro"/>
</dbReference>
<reference evidence="4" key="1">
    <citation type="submission" date="2017-06" db="EMBL/GenBank/DDBJ databases">
        <title>Genome analysis of Fimbriiglobus ruber SP5, the first member of the order Planctomycetales with confirmed chitinolytic capability.</title>
        <authorList>
            <person name="Ravin N.V."/>
            <person name="Rakitin A.L."/>
            <person name="Ivanova A.A."/>
            <person name="Beletsky A.V."/>
            <person name="Kulichevskaya I.S."/>
            <person name="Mardanov A.V."/>
            <person name="Dedysh S.N."/>
        </authorList>
    </citation>
    <scope>NUCLEOTIDE SEQUENCE [LARGE SCALE GENOMIC DNA]</scope>
    <source>
        <strain evidence="4">SP5</strain>
    </source>
</reference>
<dbReference type="OrthoDB" id="2371470at2"/>
<feature type="region of interest" description="Disordered" evidence="1">
    <location>
        <begin position="45"/>
        <end position="83"/>
    </location>
</feature>
<dbReference type="InterPro" id="IPR002559">
    <property type="entry name" value="Transposase_11"/>
</dbReference>
<dbReference type="AlphaFoldDB" id="A0A225DFT1"/>
<name>A0A225DFT1_9BACT</name>
<dbReference type="EMBL" id="NIDE01000014">
    <property type="protein sequence ID" value="OWK37368.1"/>
    <property type="molecule type" value="Genomic_DNA"/>
</dbReference>
<evidence type="ECO:0000259" key="2">
    <source>
        <dbReference type="Pfam" id="PF01609"/>
    </source>
</evidence>
<evidence type="ECO:0000256" key="1">
    <source>
        <dbReference type="SAM" id="MobiDB-lite"/>
    </source>
</evidence>
<evidence type="ECO:0000313" key="3">
    <source>
        <dbReference type="EMBL" id="OWK37368.1"/>
    </source>
</evidence>
<accession>A0A225DFT1</accession>
<evidence type="ECO:0000313" key="4">
    <source>
        <dbReference type="Proteomes" id="UP000214646"/>
    </source>
</evidence>
<proteinExistence type="predicted"/>
<feature type="domain" description="Transposase IS4-like" evidence="2">
    <location>
        <begin position="46"/>
        <end position="170"/>
    </location>
</feature>
<gene>
    <name evidence="3" type="ORF">FRUB_06488</name>
</gene>
<dbReference type="RefSeq" id="WP_161967736.1">
    <property type="nucleotide sequence ID" value="NZ_NIDE01000014.1"/>
</dbReference>
<dbReference type="Proteomes" id="UP000214646">
    <property type="component" value="Unassembled WGS sequence"/>
</dbReference>
<sequence>MPHGWNLTRFLAVLGQPEHLTLMRDIFDHMVQRLGLAVPDLGTHTAGDSTGLRGRLEPHAQRRTGEVADGLPQASGGRKEYKDDDGHVTKVVEWFGYKLHLLVDVKREVVLAFDITDTKAGDNERMEALVDQAEANLPADRVETLAYDKAADDIKVHEVLHEHDIKPVIENRSCGPKNGEREKVIGGRVPLHGKRTVNGRLAG</sequence>
<organism evidence="3 4">
    <name type="scientific">Fimbriiglobus ruber</name>
    <dbReference type="NCBI Taxonomy" id="1908690"/>
    <lineage>
        <taxon>Bacteria</taxon>
        <taxon>Pseudomonadati</taxon>
        <taxon>Planctomycetota</taxon>
        <taxon>Planctomycetia</taxon>
        <taxon>Gemmatales</taxon>
        <taxon>Gemmataceae</taxon>
        <taxon>Fimbriiglobus</taxon>
    </lineage>
</organism>
<keyword evidence="4" id="KW-1185">Reference proteome</keyword>
<dbReference type="Pfam" id="PF01609">
    <property type="entry name" value="DDE_Tnp_1"/>
    <property type="match status" value="1"/>
</dbReference>
<dbReference type="GO" id="GO:0006313">
    <property type="term" value="P:DNA transposition"/>
    <property type="evidence" value="ECO:0007669"/>
    <property type="project" value="InterPro"/>
</dbReference>
<feature type="compositionally biased region" description="Basic and acidic residues" evidence="1">
    <location>
        <begin position="54"/>
        <end position="66"/>
    </location>
</feature>
<comment type="caution">
    <text evidence="3">The sequence shown here is derived from an EMBL/GenBank/DDBJ whole genome shotgun (WGS) entry which is preliminary data.</text>
</comment>
<dbReference type="GO" id="GO:0003677">
    <property type="term" value="F:DNA binding"/>
    <property type="evidence" value="ECO:0007669"/>
    <property type="project" value="InterPro"/>
</dbReference>